<name>A0A366F1R2_9HYPH</name>
<dbReference type="AlphaFoldDB" id="A0A366F1R2"/>
<dbReference type="RefSeq" id="WP_113891185.1">
    <property type="nucleotide sequence ID" value="NZ_QNRK01000025.1"/>
</dbReference>
<organism evidence="2 3">
    <name type="scientific">Roseiarcus fermentans</name>
    <dbReference type="NCBI Taxonomy" id="1473586"/>
    <lineage>
        <taxon>Bacteria</taxon>
        <taxon>Pseudomonadati</taxon>
        <taxon>Pseudomonadota</taxon>
        <taxon>Alphaproteobacteria</taxon>
        <taxon>Hyphomicrobiales</taxon>
        <taxon>Roseiarcaceae</taxon>
        <taxon>Roseiarcus</taxon>
    </lineage>
</organism>
<comment type="caution">
    <text evidence="2">The sequence shown here is derived from an EMBL/GenBank/DDBJ whole genome shotgun (WGS) entry which is preliminary data.</text>
</comment>
<keyword evidence="1" id="KW-0732">Signal</keyword>
<evidence type="ECO:0000313" key="3">
    <source>
        <dbReference type="Proteomes" id="UP000253529"/>
    </source>
</evidence>
<protein>
    <submittedName>
        <fullName evidence="2">Uncharacterized protein</fullName>
    </submittedName>
</protein>
<feature type="signal peptide" evidence="1">
    <location>
        <begin position="1"/>
        <end position="33"/>
    </location>
</feature>
<gene>
    <name evidence="2" type="ORF">DFR50_12585</name>
</gene>
<accession>A0A366F1R2</accession>
<feature type="chain" id="PRO_5016679390" evidence="1">
    <location>
        <begin position="34"/>
        <end position="276"/>
    </location>
</feature>
<dbReference type="EMBL" id="QNRK01000025">
    <property type="protein sequence ID" value="RBP08603.1"/>
    <property type="molecule type" value="Genomic_DNA"/>
</dbReference>
<keyword evidence="3" id="KW-1185">Reference proteome</keyword>
<dbReference type="OrthoDB" id="9780765at2"/>
<sequence>MPTRDSRRGRGPALTFAVAWAALATGAAAPAVASDRSTCRYFSQLPDDCADAEQRKFDNLRGYRFEEIDLLARDVIKKVLYVSIYNTTGQNGGDETRDSAPEDAAGRVDPKKVAKQFQALSVQLSPPRYWALDWFADRVGAVRSFDGLDAAWMGNGAAAESRLSAKTPPERYHYQAFPRTAIEGFRKGGKVYVLDDPKGRAWVLSAFTAKATPNENDDDLASLGDRLKLPAGWKFRAVTLDRDLTLEARSGPSAAIEDELGDVYHLAGPGQSNFTP</sequence>
<evidence type="ECO:0000313" key="2">
    <source>
        <dbReference type="EMBL" id="RBP08603.1"/>
    </source>
</evidence>
<proteinExistence type="predicted"/>
<evidence type="ECO:0000256" key="1">
    <source>
        <dbReference type="SAM" id="SignalP"/>
    </source>
</evidence>
<reference evidence="2 3" key="1">
    <citation type="submission" date="2018-06" db="EMBL/GenBank/DDBJ databases">
        <title>Genomic Encyclopedia of Type Strains, Phase IV (KMG-IV): sequencing the most valuable type-strain genomes for metagenomic binning, comparative biology and taxonomic classification.</title>
        <authorList>
            <person name="Goeker M."/>
        </authorList>
    </citation>
    <scope>NUCLEOTIDE SEQUENCE [LARGE SCALE GENOMIC DNA]</scope>
    <source>
        <strain evidence="2 3">DSM 24875</strain>
    </source>
</reference>
<dbReference type="Proteomes" id="UP000253529">
    <property type="component" value="Unassembled WGS sequence"/>
</dbReference>